<dbReference type="CDD" id="cd21115">
    <property type="entry name" value="legumain_C"/>
    <property type="match status" value="1"/>
</dbReference>
<dbReference type="GO" id="GO:0004197">
    <property type="term" value="F:cysteine-type endopeptidase activity"/>
    <property type="evidence" value="ECO:0007669"/>
    <property type="project" value="TreeGrafter"/>
</dbReference>
<feature type="active site" evidence="2">
    <location>
        <position position="144"/>
    </location>
</feature>
<keyword evidence="6" id="KW-1185">Reference proteome</keyword>
<organism evidence="5">
    <name type="scientific">Oppiella nova</name>
    <dbReference type="NCBI Taxonomy" id="334625"/>
    <lineage>
        <taxon>Eukaryota</taxon>
        <taxon>Metazoa</taxon>
        <taxon>Ecdysozoa</taxon>
        <taxon>Arthropoda</taxon>
        <taxon>Chelicerata</taxon>
        <taxon>Arachnida</taxon>
        <taxon>Acari</taxon>
        <taxon>Acariformes</taxon>
        <taxon>Sarcoptiformes</taxon>
        <taxon>Oribatida</taxon>
        <taxon>Brachypylina</taxon>
        <taxon>Oppioidea</taxon>
        <taxon>Oppiidae</taxon>
        <taxon>Oppiella</taxon>
    </lineage>
</organism>
<dbReference type="PANTHER" id="PTHR12000">
    <property type="entry name" value="HEMOGLOBINASE FAMILY MEMBER"/>
    <property type="match status" value="1"/>
</dbReference>
<dbReference type="Pfam" id="PF01650">
    <property type="entry name" value="Peptidase_C13"/>
    <property type="match status" value="1"/>
</dbReference>
<accession>A0A7R9LIP6</accession>
<dbReference type="EMBL" id="OC915882">
    <property type="protein sequence ID" value="CAD7642327.1"/>
    <property type="molecule type" value="Genomic_DNA"/>
</dbReference>
<dbReference type="AlphaFoldDB" id="A0A7R9LIP6"/>
<dbReference type="PRINTS" id="PR00776">
    <property type="entry name" value="HEMOGLOBNASE"/>
</dbReference>
<gene>
    <name evidence="5" type="ORF">ONB1V03_LOCUS3541</name>
</gene>
<reference evidence="5" key="1">
    <citation type="submission" date="2020-11" db="EMBL/GenBank/DDBJ databases">
        <authorList>
            <person name="Tran Van P."/>
        </authorList>
    </citation>
    <scope>NUCLEOTIDE SEQUENCE</scope>
</reference>
<dbReference type="GO" id="GO:0005773">
    <property type="term" value="C:vacuole"/>
    <property type="evidence" value="ECO:0007669"/>
    <property type="project" value="GOC"/>
</dbReference>
<evidence type="ECO:0000256" key="1">
    <source>
        <dbReference type="ARBA" id="ARBA00009941"/>
    </source>
</evidence>
<proteinExistence type="inferred from homology"/>
<comment type="similarity">
    <text evidence="1">Belongs to the peptidase C13 family.</text>
</comment>
<feature type="chain" id="PRO_5036403515" description="Legumain prodomain domain-containing protein" evidence="3">
    <location>
        <begin position="17"/>
        <end position="412"/>
    </location>
</feature>
<sequence>MKLVPIFSLMVLTVSAMPNGQAPEGQTWVVLCSGGIGWKNYAITANVYHAYQTIKMQGIPDKNIIIMHYDDLANSPENPTPGVIVNELNGTNVYKGVPKDYVGDDVTPHNFLGVISGDPALEAKGKRVVKSGPKDNIFVFFMDHGVQGAVLFPKAYLFADDLNNMLKKMNMEQKFAKLVFYLEACISAGWFTMNWMFDMEHIDPQVELLDRQYKYIAEHNNITLFNATFFQHAQHYGDLKIAQQHISDFLGTKKVPTTGANSVVVHKNAEFVNFRDIPIKLTEKNIQSTNDINEKQLYVDELSQLLKGRQYVDQHLRAFVDSVHHMTRLDTNALLNSKLELSEDMTCYKKFVDIFHDKCFNMNKNTYAFSKIYVFNNICNQMINDNHVNVAVAFLEQYCTQNGVSGYMSNIE</sequence>
<dbReference type="Gene3D" id="3.40.50.1460">
    <property type="match status" value="2"/>
</dbReference>
<evidence type="ECO:0000259" key="4">
    <source>
        <dbReference type="Pfam" id="PF20985"/>
    </source>
</evidence>
<dbReference type="InterPro" id="IPR046427">
    <property type="entry name" value="Legumain_prodom_sf"/>
</dbReference>
<evidence type="ECO:0000313" key="5">
    <source>
        <dbReference type="EMBL" id="CAD7642327.1"/>
    </source>
</evidence>
<dbReference type="Gene3D" id="1.10.132.130">
    <property type="match status" value="1"/>
</dbReference>
<dbReference type="InterPro" id="IPR001096">
    <property type="entry name" value="Peptidase_C13"/>
</dbReference>
<dbReference type="Proteomes" id="UP000728032">
    <property type="component" value="Unassembled WGS sequence"/>
</dbReference>
<feature type="signal peptide" evidence="3">
    <location>
        <begin position="1"/>
        <end position="16"/>
    </location>
</feature>
<dbReference type="GO" id="GO:0006624">
    <property type="term" value="P:vacuolar protein processing"/>
    <property type="evidence" value="ECO:0007669"/>
    <property type="project" value="TreeGrafter"/>
</dbReference>
<dbReference type="EMBL" id="CAJPVJ010001057">
    <property type="protein sequence ID" value="CAG2163981.1"/>
    <property type="molecule type" value="Genomic_DNA"/>
</dbReference>
<dbReference type="Pfam" id="PF20985">
    <property type="entry name" value="Legum_prodom"/>
    <property type="match status" value="1"/>
</dbReference>
<protein>
    <recommendedName>
        <fullName evidence="4">Legumain prodomain domain-containing protein</fullName>
    </recommendedName>
</protein>
<dbReference type="PIRSF" id="PIRSF019663">
    <property type="entry name" value="Legumain"/>
    <property type="match status" value="1"/>
</dbReference>
<dbReference type="PANTHER" id="PTHR12000:SF42">
    <property type="entry name" value="LEGUMAIN"/>
    <property type="match status" value="1"/>
</dbReference>
<evidence type="ECO:0000256" key="2">
    <source>
        <dbReference type="PIRSR" id="PIRSR019663-1"/>
    </source>
</evidence>
<dbReference type="OrthoDB" id="192611at2759"/>
<evidence type="ECO:0000313" key="6">
    <source>
        <dbReference type="Proteomes" id="UP000728032"/>
    </source>
</evidence>
<dbReference type="GO" id="GO:0051603">
    <property type="term" value="P:proteolysis involved in protein catabolic process"/>
    <property type="evidence" value="ECO:0007669"/>
    <property type="project" value="TreeGrafter"/>
</dbReference>
<name>A0A7R9LIP6_9ACAR</name>
<keyword evidence="3" id="KW-0732">Signal</keyword>
<dbReference type="InterPro" id="IPR048501">
    <property type="entry name" value="Legum_prodom"/>
</dbReference>
<evidence type="ECO:0000256" key="3">
    <source>
        <dbReference type="SAM" id="SignalP"/>
    </source>
</evidence>
<feature type="active site" description="Nucleophile" evidence="2">
    <location>
        <position position="185"/>
    </location>
</feature>
<feature type="domain" description="Legumain prodomain" evidence="4">
    <location>
        <begin position="301"/>
        <end position="392"/>
    </location>
</feature>